<dbReference type="AlphaFoldDB" id="A0A1C6RE98"/>
<evidence type="ECO:0000259" key="3">
    <source>
        <dbReference type="PROSITE" id="PS50943"/>
    </source>
</evidence>
<dbReference type="InterPro" id="IPR036821">
    <property type="entry name" value="Peptide_deformylase_sf"/>
</dbReference>
<accession>A0A1C6RE98</accession>
<keyword evidence="5" id="KW-1185">Reference proteome</keyword>
<dbReference type="Proteomes" id="UP000198906">
    <property type="component" value="Unassembled WGS sequence"/>
</dbReference>
<sequence>MDALSCAIGGARLIPGGASRKPLRQGGHTGRAENGSAGVVKVRVGNVPLLCETRPPNVKLILPAMRKLMTTSPLERAVDSFAAELGRHRNERGLSKKQLATLMGFDPSYVSHVESRRHRPTEDFARRAEAVLEAGGAIWQRFREYDDLRHARTAPPHRDPPVPGQWMPPGTGLIVEHEFANLTYRDGVYHCVVRRALYNAGTEPVTRYLARVAVDRYPNDPGRSNRHHRDHPLTFAELQLRAYRDDGGEREPMHWRAKHDRDAFKEFWLLFENADGRFPLYPGDRATIEYEYCVGQEKWGRWFQRAVRVPTRALDVRLDLPAVLEPQVWGLETSLSAEEGPLRTPVQRHDEDGRAIFDWATENPPLNARYRLQWRFRNPPAPATPSGVTADPARPRPSDRMRAAGIVQRGADLLRQPVRQFDLPEEGPVARDVVERLIAALTELDELHRFNRGIGLAAPQLGLSCAAAVVRPPDRSAEPVVLLNPRVVDSSPDTDEQYEGCLSFFDHRGLVPRSLRLDVEHARVDGTRLITSFEFGMARLVAHEIDHLKGRLYVDRMAPGVPLVPVEKYRETSHAWRY</sequence>
<feature type="active site" evidence="2">
    <location>
        <position position="544"/>
    </location>
</feature>
<dbReference type="Pfam" id="PF01327">
    <property type="entry name" value="Pep_deformylase"/>
    <property type="match status" value="1"/>
</dbReference>
<dbReference type="EC" id="3.5.1.88" evidence="2"/>
<reference evidence="5" key="1">
    <citation type="submission" date="2016-06" db="EMBL/GenBank/DDBJ databases">
        <authorList>
            <person name="Varghese N."/>
        </authorList>
    </citation>
    <scope>NUCLEOTIDE SEQUENCE [LARGE SCALE GENOMIC DNA]</scope>
    <source>
        <strain evidence="5">DSM 46123</strain>
    </source>
</reference>
<keyword evidence="2" id="KW-0648">Protein biosynthesis</keyword>
<dbReference type="CDD" id="cd00093">
    <property type="entry name" value="HTH_XRE"/>
    <property type="match status" value="1"/>
</dbReference>
<dbReference type="SUPFAM" id="SSF56420">
    <property type="entry name" value="Peptide deformylase"/>
    <property type="match status" value="1"/>
</dbReference>
<proteinExistence type="inferred from homology"/>
<keyword evidence="2" id="KW-0479">Metal-binding</keyword>
<feature type="binding site" evidence="2">
    <location>
        <position position="547"/>
    </location>
    <ligand>
        <name>Fe cation</name>
        <dbReference type="ChEBI" id="CHEBI:24875"/>
    </ligand>
</feature>
<feature type="binding site" evidence="2">
    <location>
        <position position="543"/>
    </location>
    <ligand>
        <name>Fe cation</name>
        <dbReference type="ChEBI" id="CHEBI:24875"/>
    </ligand>
</feature>
<dbReference type="GO" id="GO:0046872">
    <property type="term" value="F:metal ion binding"/>
    <property type="evidence" value="ECO:0007669"/>
    <property type="project" value="UniProtKB-KW"/>
</dbReference>
<gene>
    <name evidence="2" type="primary">def</name>
    <name evidence="4" type="ORF">GA0074694_1212</name>
</gene>
<comment type="function">
    <text evidence="2">Removes the formyl group from the N-terminal Met of newly synthesized proteins. Requires at least a dipeptide for an efficient rate of reaction. N-terminal L-methionine is a prerequisite for activity but the enzyme has broad specificity at other positions.</text>
</comment>
<dbReference type="Gene3D" id="1.10.260.40">
    <property type="entry name" value="lambda repressor-like DNA-binding domains"/>
    <property type="match status" value="1"/>
</dbReference>
<dbReference type="Gene3D" id="3.90.45.10">
    <property type="entry name" value="Peptide deformylase"/>
    <property type="match status" value="1"/>
</dbReference>
<protein>
    <recommendedName>
        <fullName evidence="2">Peptide deformylase</fullName>
        <shortName evidence="2">PDF</shortName>
        <ecNumber evidence="2">3.5.1.88</ecNumber>
    </recommendedName>
    <alternativeName>
        <fullName evidence="2">Polypeptide deformylase</fullName>
    </alternativeName>
</protein>
<evidence type="ECO:0000256" key="2">
    <source>
        <dbReference type="HAMAP-Rule" id="MF_00163"/>
    </source>
</evidence>
<dbReference type="InterPro" id="IPR023635">
    <property type="entry name" value="Peptide_deformylase"/>
</dbReference>
<dbReference type="GO" id="GO:0003677">
    <property type="term" value="F:DNA binding"/>
    <property type="evidence" value="ECO:0007669"/>
    <property type="project" value="InterPro"/>
</dbReference>
<dbReference type="PRINTS" id="PR01576">
    <property type="entry name" value="PDEFORMYLASE"/>
</dbReference>
<feature type="domain" description="HTH cro/C1-type" evidence="3">
    <location>
        <begin position="89"/>
        <end position="133"/>
    </location>
</feature>
<dbReference type="EMBL" id="FMHU01000001">
    <property type="protein sequence ID" value="SCL15431.1"/>
    <property type="molecule type" value="Genomic_DNA"/>
</dbReference>
<name>A0A1C6RE98_9ACTN</name>
<dbReference type="GO" id="GO:0006412">
    <property type="term" value="P:translation"/>
    <property type="evidence" value="ECO:0007669"/>
    <property type="project" value="UniProtKB-UniRule"/>
</dbReference>
<dbReference type="PROSITE" id="PS50943">
    <property type="entry name" value="HTH_CROC1"/>
    <property type="match status" value="1"/>
</dbReference>
<keyword evidence="2" id="KW-0378">Hydrolase</keyword>
<dbReference type="PANTHER" id="PTHR10458:SF22">
    <property type="entry name" value="PEPTIDE DEFORMYLASE"/>
    <property type="match status" value="1"/>
</dbReference>
<dbReference type="GO" id="GO:0042586">
    <property type="term" value="F:peptide deformylase activity"/>
    <property type="evidence" value="ECO:0007669"/>
    <property type="project" value="UniProtKB-UniRule"/>
</dbReference>
<dbReference type="SUPFAM" id="SSF47413">
    <property type="entry name" value="lambda repressor-like DNA-binding domains"/>
    <property type="match status" value="1"/>
</dbReference>
<dbReference type="HAMAP" id="MF_00163">
    <property type="entry name" value="Pep_deformylase"/>
    <property type="match status" value="1"/>
</dbReference>
<keyword evidence="2" id="KW-0408">Iron</keyword>
<dbReference type="InterPro" id="IPR001387">
    <property type="entry name" value="Cro/C1-type_HTH"/>
</dbReference>
<comment type="cofactor">
    <cofactor evidence="2">
        <name>Fe(2+)</name>
        <dbReference type="ChEBI" id="CHEBI:29033"/>
    </cofactor>
    <text evidence="2">Binds 1 Fe(2+) ion.</text>
</comment>
<organism evidence="4 5">
    <name type="scientific">Micromonospora inyonensis</name>
    <dbReference type="NCBI Taxonomy" id="47866"/>
    <lineage>
        <taxon>Bacteria</taxon>
        <taxon>Bacillati</taxon>
        <taxon>Actinomycetota</taxon>
        <taxon>Actinomycetes</taxon>
        <taxon>Micromonosporales</taxon>
        <taxon>Micromonosporaceae</taxon>
        <taxon>Micromonospora</taxon>
    </lineage>
</organism>
<evidence type="ECO:0000313" key="5">
    <source>
        <dbReference type="Proteomes" id="UP000198906"/>
    </source>
</evidence>
<dbReference type="STRING" id="47866.GA0074694_1212"/>
<dbReference type="PANTHER" id="PTHR10458">
    <property type="entry name" value="PEPTIDE DEFORMYLASE"/>
    <property type="match status" value="1"/>
</dbReference>
<dbReference type="SMART" id="SM00530">
    <property type="entry name" value="HTH_XRE"/>
    <property type="match status" value="1"/>
</dbReference>
<feature type="binding site" evidence="2">
    <location>
        <position position="501"/>
    </location>
    <ligand>
        <name>Fe cation</name>
        <dbReference type="ChEBI" id="CHEBI:24875"/>
    </ligand>
</feature>
<comment type="catalytic activity">
    <reaction evidence="2">
        <text>N-terminal N-formyl-L-methionyl-[peptide] + H2O = N-terminal L-methionyl-[peptide] + formate</text>
        <dbReference type="Rhea" id="RHEA:24420"/>
        <dbReference type="Rhea" id="RHEA-COMP:10639"/>
        <dbReference type="Rhea" id="RHEA-COMP:10640"/>
        <dbReference type="ChEBI" id="CHEBI:15377"/>
        <dbReference type="ChEBI" id="CHEBI:15740"/>
        <dbReference type="ChEBI" id="CHEBI:49298"/>
        <dbReference type="ChEBI" id="CHEBI:64731"/>
        <dbReference type="EC" id="3.5.1.88"/>
    </reaction>
</comment>
<comment type="similarity">
    <text evidence="1 2">Belongs to the polypeptide deformylase family.</text>
</comment>
<dbReference type="Pfam" id="PF13560">
    <property type="entry name" value="HTH_31"/>
    <property type="match status" value="1"/>
</dbReference>
<dbReference type="InterPro" id="IPR010982">
    <property type="entry name" value="Lambda_DNA-bd_dom_sf"/>
</dbReference>
<evidence type="ECO:0000256" key="1">
    <source>
        <dbReference type="ARBA" id="ARBA00010759"/>
    </source>
</evidence>
<evidence type="ECO:0000313" key="4">
    <source>
        <dbReference type="EMBL" id="SCL15431.1"/>
    </source>
</evidence>